<dbReference type="GO" id="GO:0008237">
    <property type="term" value="F:metallopeptidase activity"/>
    <property type="evidence" value="ECO:0007669"/>
    <property type="project" value="UniProtKB-KW"/>
</dbReference>
<dbReference type="Gene3D" id="3.40.390.10">
    <property type="entry name" value="Collagenase (Catalytic Domain)"/>
    <property type="match status" value="1"/>
</dbReference>
<feature type="domain" description="Peptidase metallopeptidase" evidence="6">
    <location>
        <begin position="32"/>
        <end position="201"/>
    </location>
</feature>
<evidence type="ECO:0000256" key="5">
    <source>
        <dbReference type="SAM" id="Phobius"/>
    </source>
</evidence>
<keyword evidence="8" id="KW-1185">Reference proteome</keyword>
<dbReference type="Proteomes" id="UP001246244">
    <property type="component" value="Unassembled WGS sequence"/>
</dbReference>
<proteinExistence type="predicted"/>
<sequence>MYKIRLFFVLLLLALILPTVSAASEANPERLLDHPWDHSPITVYIDKDVPEHYSPTYYTQIEKALEYWEEGGNGKLEYTPVFELVDSKEADINIRWVENLENIEGVPSGVAGYASPSVADGRFVRVNIVLEAGNYQGKAWRQYGDATILSITKHELGHALGLGHSSDRRDIMYPEYEQRDNINPILLSKYGTLLRVAAFAALVILLFLGVSWQYSRKKRKTLEDKYFK</sequence>
<dbReference type="CDD" id="cd04279">
    <property type="entry name" value="ZnMc_MMP_like_1"/>
    <property type="match status" value="1"/>
</dbReference>
<keyword evidence="5" id="KW-0472">Membrane</keyword>
<comment type="caution">
    <text evidence="7">The sequence shown here is derived from an EMBL/GenBank/DDBJ whole genome shotgun (WGS) entry which is preliminary data.</text>
</comment>
<evidence type="ECO:0000313" key="7">
    <source>
        <dbReference type="EMBL" id="MDR7664906.1"/>
    </source>
</evidence>
<keyword evidence="1" id="KW-0645">Protease</keyword>
<protein>
    <submittedName>
        <fullName evidence="7">Matrixin family metalloprotease</fullName>
        <ecNumber evidence="7">3.4.24.-</ecNumber>
    </submittedName>
</protein>
<keyword evidence="7" id="KW-0482">Metalloprotease</keyword>
<evidence type="ECO:0000256" key="1">
    <source>
        <dbReference type="ARBA" id="ARBA00022670"/>
    </source>
</evidence>
<evidence type="ECO:0000313" key="8">
    <source>
        <dbReference type="Proteomes" id="UP001246244"/>
    </source>
</evidence>
<dbReference type="SMART" id="SM00235">
    <property type="entry name" value="ZnMc"/>
    <property type="match status" value="1"/>
</dbReference>
<dbReference type="RefSeq" id="WP_310574930.1">
    <property type="nucleotide sequence ID" value="NZ_JAVKPK010000010.1"/>
</dbReference>
<evidence type="ECO:0000256" key="4">
    <source>
        <dbReference type="ARBA" id="ARBA00022833"/>
    </source>
</evidence>
<evidence type="ECO:0000256" key="3">
    <source>
        <dbReference type="ARBA" id="ARBA00022801"/>
    </source>
</evidence>
<dbReference type="InterPro" id="IPR024079">
    <property type="entry name" value="MetalloPept_cat_dom_sf"/>
</dbReference>
<accession>A0ABU2CYU2</accession>
<dbReference type="InterPro" id="IPR001818">
    <property type="entry name" value="Pept_M10_metallopeptidase"/>
</dbReference>
<feature type="transmembrane region" description="Helical" evidence="5">
    <location>
        <begin position="193"/>
        <end position="212"/>
    </location>
</feature>
<evidence type="ECO:0000259" key="6">
    <source>
        <dbReference type="SMART" id="SM00235"/>
    </source>
</evidence>
<keyword evidence="2" id="KW-0479">Metal-binding</keyword>
<keyword evidence="3 7" id="KW-0378">Hydrolase</keyword>
<keyword evidence="5" id="KW-0812">Transmembrane</keyword>
<dbReference type="InterPro" id="IPR006026">
    <property type="entry name" value="Peptidase_Metallo"/>
</dbReference>
<dbReference type="SUPFAM" id="SSF55486">
    <property type="entry name" value="Metalloproteases ('zincins'), catalytic domain"/>
    <property type="match status" value="1"/>
</dbReference>
<keyword evidence="4" id="KW-0862">Zinc</keyword>
<organism evidence="7 8">
    <name type="scientific">Methanosarcina baikalica</name>
    <dbReference type="NCBI Taxonomy" id="3073890"/>
    <lineage>
        <taxon>Archaea</taxon>
        <taxon>Methanobacteriati</taxon>
        <taxon>Methanobacteriota</taxon>
        <taxon>Stenosarchaea group</taxon>
        <taxon>Methanomicrobia</taxon>
        <taxon>Methanosarcinales</taxon>
        <taxon>Methanosarcinaceae</taxon>
        <taxon>Methanosarcina</taxon>
    </lineage>
</organism>
<evidence type="ECO:0000256" key="2">
    <source>
        <dbReference type="ARBA" id="ARBA00022723"/>
    </source>
</evidence>
<keyword evidence="5" id="KW-1133">Transmembrane helix</keyword>
<dbReference type="Pfam" id="PF00413">
    <property type="entry name" value="Peptidase_M10"/>
    <property type="match status" value="1"/>
</dbReference>
<reference evidence="8" key="1">
    <citation type="submission" date="2023-07" db="EMBL/GenBank/DDBJ databases">
        <title>Whole-genome sequencing of a new Methanosarcina sp. Z-7115.</title>
        <authorList>
            <person name="Zhilina T.N."/>
            <person name="Merkel A.Y."/>
        </authorList>
    </citation>
    <scope>NUCLEOTIDE SEQUENCE [LARGE SCALE GENOMIC DNA]</scope>
    <source>
        <strain evidence="8">Z-7115</strain>
    </source>
</reference>
<gene>
    <name evidence="7" type="ORF">RG963_03700</name>
</gene>
<name>A0ABU2CYU2_9EURY</name>
<dbReference type="EC" id="3.4.24.-" evidence="7"/>
<dbReference type="EMBL" id="JAVKPK010000010">
    <property type="protein sequence ID" value="MDR7664906.1"/>
    <property type="molecule type" value="Genomic_DNA"/>
</dbReference>